<keyword evidence="16" id="KW-1185">Reference proteome</keyword>
<dbReference type="Pfam" id="PF00852">
    <property type="entry name" value="Glyco_transf_10"/>
    <property type="match status" value="1"/>
</dbReference>
<dbReference type="PANTHER" id="PTHR48438:SF1">
    <property type="entry name" value="ALPHA-(1,3)-FUCOSYLTRANSFERASE C-RELATED"/>
    <property type="match status" value="1"/>
</dbReference>
<dbReference type="UniPathway" id="UPA00378"/>
<proteinExistence type="inferred from homology"/>
<comment type="caution">
    <text evidence="15">The sequence shown here is derived from an EMBL/GenBank/DDBJ whole genome shotgun (WGS) entry which is preliminary data.</text>
</comment>
<dbReference type="FunFam" id="3.40.50.11660:FF:000002">
    <property type="entry name" value="Alpha-(1,3)-fucosyltransferase"/>
    <property type="match status" value="1"/>
</dbReference>
<dbReference type="Proteomes" id="UP000749559">
    <property type="component" value="Unassembled WGS sequence"/>
</dbReference>
<evidence type="ECO:0000313" key="15">
    <source>
        <dbReference type="EMBL" id="CAH1773971.1"/>
    </source>
</evidence>
<dbReference type="EC" id="2.4.1.-" evidence="12"/>
<evidence type="ECO:0000256" key="9">
    <source>
        <dbReference type="ARBA" id="ARBA00023034"/>
    </source>
</evidence>
<keyword evidence="10 12" id="KW-0472">Membrane</keyword>
<comment type="pathway">
    <text evidence="2">Protein modification; protein glycosylation.</text>
</comment>
<accession>A0A8J1UC07</accession>
<comment type="similarity">
    <text evidence="3 12">Belongs to the glycosyltransferase 10 family.</text>
</comment>
<protein>
    <recommendedName>
        <fullName evidence="12">Fucosyltransferase</fullName>
        <ecNumber evidence="12">2.4.1.-</ecNumber>
    </recommendedName>
</protein>
<evidence type="ECO:0000256" key="8">
    <source>
        <dbReference type="ARBA" id="ARBA00022989"/>
    </source>
</evidence>
<evidence type="ECO:0000256" key="2">
    <source>
        <dbReference type="ARBA" id="ARBA00004922"/>
    </source>
</evidence>
<dbReference type="InterPro" id="IPR031481">
    <property type="entry name" value="Glyco_tran_10_N"/>
</dbReference>
<sequence length="419" mass="50053">MYVEKQKFFYRIYCFIPRSVCFRIRQKKLHLLFGGLLLLLIYYQFNNQIWQRPPAQPRIFSPYRMIYQVRKSEIPPKPDVIKVLAWSPLANRHFSDDTFRSCSQPNCKFLADRSVLMPLLKSKALSPIERYKLDLKLLQKADVVLFHALSDEFRRAVIPPMRTPWQKWVFTTAEAPRRDFFQHADYAKWRHLMNLTVTIKADADKQLIYGYYSETLEIDPGYTLPDYFKRTGLVAWAASHCKTESYREQFIEKLQNFIPVDTYGRCGKHPCPGNDVEDCFYYIGSRYKFYLALENSDCPDYITEKSWRNSLTHNLVPIVRGKLNNYRKYLPPGSYIHTDNFESIEQLARHLLNVSQNRTLYESYFTWKFKYEVHNRDTFMDLCSICEVVHDTWDIKQSWDLDNWWSPDQCLHNQTDYLA</sequence>
<comment type="subcellular location">
    <subcellularLocation>
        <location evidence="1">Golgi apparatus membrane</location>
        <topology evidence="1">Single-pass type II membrane protein</topology>
    </subcellularLocation>
    <subcellularLocation>
        <location evidence="12">Golgi apparatus</location>
        <location evidence="12">Golgi stack membrane</location>
        <topology evidence="12">Single-pass type II membrane protein</topology>
    </subcellularLocation>
</comment>
<evidence type="ECO:0000256" key="12">
    <source>
        <dbReference type="RuleBase" id="RU003832"/>
    </source>
</evidence>
<dbReference type="InterPro" id="IPR038577">
    <property type="entry name" value="GT10-like_C_sf"/>
</dbReference>
<keyword evidence="6 12" id="KW-0812">Transmembrane</keyword>
<dbReference type="Pfam" id="PF17039">
    <property type="entry name" value="Glyco_tran_10_N"/>
    <property type="match status" value="1"/>
</dbReference>
<dbReference type="GO" id="GO:0008417">
    <property type="term" value="F:fucosyltransferase activity"/>
    <property type="evidence" value="ECO:0007669"/>
    <property type="project" value="InterPro"/>
</dbReference>
<dbReference type="GO" id="GO:0032580">
    <property type="term" value="C:Golgi cisterna membrane"/>
    <property type="evidence" value="ECO:0007669"/>
    <property type="project" value="UniProtKB-SubCell"/>
</dbReference>
<keyword evidence="11" id="KW-0325">Glycoprotein</keyword>
<keyword evidence="7" id="KW-0735">Signal-anchor</keyword>
<evidence type="ECO:0000256" key="6">
    <source>
        <dbReference type="ARBA" id="ARBA00022692"/>
    </source>
</evidence>
<evidence type="ECO:0000256" key="11">
    <source>
        <dbReference type="ARBA" id="ARBA00023180"/>
    </source>
</evidence>
<organism evidence="15 16">
    <name type="scientific">Owenia fusiformis</name>
    <name type="common">Polychaete worm</name>
    <dbReference type="NCBI Taxonomy" id="6347"/>
    <lineage>
        <taxon>Eukaryota</taxon>
        <taxon>Metazoa</taxon>
        <taxon>Spiralia</taxon>
        <taxon>Lophotrochozoa</taxon>
        <taxon>Annelida</taxon>
        <taxon>Polychaeta</taxon>
        <taxon>Sedentaria</taxon>
        <taxon>Canalipalpata</taxon>
        <taxon>Sabellida</taxon>
        <taxon>Oweniida</taxon>
        <taxon>Oweniidae</taxon>
        <taxon>Owenia</taxon>
    </lineage>
</organism>
<dbReference type="InterPro" id="IPR055270">
    <property type="entry name" value="Glyco_tran_10_C"/>
</dbReference>
<keyword evidence="5 12" id="KW-0808">Transferase</keyword>
<evidence type="ECO:0000256" key="7">
    <source>
        <dbReference type="ARBA" id="ARBA00022968"/>
    </source>
</evidence>
<gene>
    <name evidence="15" type="ORF">OFUS_LOCUS1498</name>
</gene>
<evidence type="ECO:0000256" key="1">
    <source>
        <dbReference type="ARBA" id="ARBA00004323"/>
    </source>
</evidence>
<evidence type="ECO:0000256" key="10">
    <source>
        <dbReference type="ARBA" id="ARBA00023136"/>
    </source>
</evidence>
<evidence type="ECO:0000256" key="3">
    <source>
        <dbReference type="ARBA" id="ARBA00008919"/>
    </source>
</evidence>
<feature type="transmembrane region" description="Helical" evidence="12">
    <location>
        <begin position="29"/>
        <end position="45"/>
    </location>
</feature>
<dbReference type="EMBL" id="CAIIXF020000001">
    <property type="protein sequence ID" value="CAH1773971.1"/>
    <property type="molecule type" value="Genomic_DNA"/>
</dbReference>
<name>A0A8J1UC07_OWEFU</name>
<reference evidence="15" key="1">
    <citation type="submission" date="2022-03" db="EMBL/GenBank/DDBJ databases">
        <authorList>
            <person name="Martin C."/>
        </authorList>
    </citation>
    <scope>NUCLEOTIDE SEQUENCE</scope>
</reference>
<dbReference type="OrthoDB" id="427096at2759"/>
<dbReference type="AlphaFoldDB" id="A0A8J1UC07"/>
<evidence type="ECO:0000256" key="5">
    <source>
        <dbReference type="ARBA" id="ARBA00022679"/>
    </source>
</evidence>
<dbReference type="GO" id="GO:0000139">
    <property type="term" value="C:Golgi membrane"/>
    <property type="evidence" value="ECO:0007669"/>
    <property type="project" value="UniProtKB-SubCell"/>
</dbReference>
<evidence type="ECO:0000259" key="14">
    <source>
        <dbReference type="Pfam" id="PF17039"/>
    </source>
</evidence>
<feature type="domain" description="Fucosyltransferase C-terminal" evidence="13">
    <location>
        <begin position="229"/>
        <end position="404"/>
    </location>
</feature>
<dbReference type="Gene3D" id="3.40.50.11660">
    <property type="entry name" value="Glycosyl transferase family 10, C-terminal domain"/>
    <property type="match status" value="1"/>
</dbReference>
<keyword evidence="4 12" id="KW-0328">Glycosyltransferase</keyword>
<evidence type="ECO:0000259" key="13">
    <source>
        <dbReference type="Pfam" id="PF00852"/>
    </source>
</evidence>
<dbReference type="SUPFAM" id="SSF53756">
    <property type="entry name" value="UDP-Glycosyltransferase/glycogen phosphorylase"/>
    <property type="match status" value="1"/>
</dbReference>
<dbReference type="PANTHER" id="PTHR48438">
    <property type="entry name" value="ALPHA-(1,3)-FUCOSYLTRANSFERASE C-RELATED"/>
    <property type="match status" value="1"/>
</dbReference>
<dbReference type="InterPro" id="IPR001503">
    <property type="entry name" value="Glyco_trans_10"/>
</dbReference>
<keyword evidence="8 12" id="KW-1133">Transmembrane helix</keyword>
<keyword evidence="9 12" id="KW-0333">Golgi apparatus</keyword>
<feature type="domain" description="Fucosyltransferase N-terminal" evidence="14">
    <location>
        <begin position="136"/>
        <end position="210"/>
    </location>
</feature>
<evidence type="ECO:0000313" key="16">
    <source>
        <dbReference type="Proteomes" id="UP000749559"/>
    </source>
</evidence>
<evidence type="ECO:0000256" key="4">
    <source>
        <dbReference type="ARBA" id="ARBA00022676"/>
    </source>
</evidence>